<dbReference type="Proteomes" id="UP000226031">
    <property type="component" value="Unassembled WGS sequence"/>
</dbReference>
<dbReference type="EMBL" id="PDND01000128">
    <property type="protein sequence ID" value="PGH31418.1"/>
    <property type="molecule type" value="Genomic_DNA"/>
</dbReference>
<dbReference type="AlphaFoldDB" id="A0A2B7ZE43"/>
<keyword evidence="2" id="KW-1185">Reference proteome</keyword>
<protein>
    <submittedName>
        <fullName evidence="1">Uncharacterized protein</fullName>
    </submittedName>
</protein>
<evidence type="ECO:0000313" key="2">
    <source>
        <dbReference type="Proteomes" id="UP000226031"/>
    </source>
</evidence>
<name>A0A2B7ZE43_9EURO</name>
<evidence type="ECO:0000313" key="1">
    <source>
        <dbReference type="EMBL" id="PGH31418.1"/>
    </source>
</evidence>
<gene>
    <name evidence="1" type="ORF">GX50_05772</name>
</gene>
<organism evidence="1 2">
    <name type="scientific">[Emmonsia] crescens</name>
    <dbReference type="NCBI Taxonomy" id="73230"/>
    <lineage>
        <taxon>Eukaryota</taxon>
        <taxon>Fungi</taxon>
        <taxon>Dikarya</taxon>
        <taxon>Ascomycota</taxon>
        <taxon>Pezizomycotina</taxon>
        <taxon>Eurotiomycetes</taxon>
        <taxon>Eurotiomycetidae</taxon>
        <taxon>Onygenales</taxon>
        <taxon>Ajellomycetaceae</taxon>
        <taxon>Emergomyces</taxon>
    </lineage>
</organism>
<sequence length="96" mass="10333">MADSSRHTGHVEWLTAGDILPTASYDTTKTGAATTSPTRWSLSTSSSSRYSLKKMRDKHGWLQVGTEGGLFTCSSQSVTVSTDEECEERGSEKGGQ</sequence>
<accession>A0A2B7ZE43</accession>
<proteinExistence type="predicted"/>
<reference evidence="1 2" key="1">
    <citation type="submission" date="2017-10" db="EMBL/GenBank/DDBJ databases">
        <title>Comparative genomics in systemic dimorphic fungi from Ajellomycetaceae.</title>
        <authorList>
            <person name="Munoz J.F."/>
            <person name="Mcewen J.G."/>
            <person name="Clay O.K."/>
            <person name="Cuomo C.A."/>
        </authorList>
    </citation>
    <scope>NUCLEOTIDE SEQUENCE [LARGE SCALE GENOMIC DNA]</scope>
    <source>
        <strain evidence="1 2">UAMH4076</strain>
    </source>
</reference>
<comment type="caution">
    <text evidence="1">The sequence shown here is derived from an EMBL/GenBank/DDBJ whole genome shotgun (WGS) entry which is preliminary data.</text>
</comment>